<name>A0A9X3HN36_9FLAO</name>
<evidence type="ECO:0000313" key="2">
    <source>
        <dbReference type="Proteomes" id="UP001151133"/>
    </source>
</evidence>
<dbReference type="RefSeq" id="WP_264288437.1">
    <property type="nucleotide sequence ID" value="NZ_JAOZEV010000019.1"/>
</dbReference>
<dbReference type="AlphaFoldDB" id="A0A9X3HN36"/>
<sequence length="248" mass="29233">MNYLDYHVVLPELDKTNDFIFETVTTDFSNPKKVKKVSYTRKIAITRYKNNGNDMLLQLFLFEIEIRSNLSIENIFFLKKIGSAFDEIEVEINDYGKIIKILNFEELGKRWEIIRAKLAIDNVGLVAESFMQNITNSLKEEHKIISLFSDYKMFGLYFSSLYRNSYAVERKRKIIDCDGTLVAERFYPKDEKLDAYLIEGIPVENNEKNDFIKYEGRIEYRDDQIELATLEIEKEKSTILYNINKTSL</sequence>
<evidence type="ECO:0000313" key="1">
    <source>
        <dbReference type="EMBL" id="MCV9934254.1"/>
    </source>
</evidence>
<organism evidence="1 2">
    <name type="scientific">Flavobacterium frigoritolerans</name>
    <dbReference type="NCBI Taxonomy" id="2987686"/>
    <lineage>
        <taxon>Bacteria</taxon>
        <taxon>Pseudomonadati</taxon>
        <taxon>Bacteroidota</taxon>
        <taxon>Flavobacteriia</taxon>
        <taxon>Flavobacteriales</taxon>
        <taxon>Flavobacteriaceae</taxon>
        <taxon>Flavobacterium</taxon>
    </lineage>
</organism>
<protein>
    <submittedName>
        <fullName evidence="1">Uncharacterized protein</fullName>
    </submittedName>
</protein>
<gene>
    <name evidence="1" type="ORF">OIU80_18400</name>
</gene>
<accession>A0A9X3HN36</accession>
<dbReference type="EMBL" id="JAOZEV010000019">
    <property type="protein sequence ID" value="MCV9934254.1"/>
    <property type="molecule type" value="Genomic_DNA"/>
</dbReference>
<reference evidence="1" key="1">
    <citation type="submission" date="2022-10" db="EMBL/GenBank/DDBJ databases">
        <title>Two novel species of Flavobacterium.</title>
        <authorList>
            <person name="Liu Q."/>
            <person name="Xin Y.-H."/>
        </authorList>
    </citation>
    <scope>NUCLEOTIDE SEQUENCE</scope>
    <source>
        <strain evidence="1">LS1R47</strain>
    </source>
</reference>
<keyword evidence="2" id="KW-1185">Reference proteome</keyword>
<dbReference type="Proteomes" id="UP001151133">
    <property type="component" value="Unassembled WGS sequence"/>
</dbReference>
<proteinExistence type="predicted"/>
<comment type="caution">
    <text evidence="1">The sequence shown here is derived from an EMBL/GenBank/DDBJ whole genome shotgun (WGS) entry which is preliminary data.</text>
</comment>